<evidence type="ECO:0000256" key="4">
    <source>
        <dbReference type="ARBA" id="ARBA00040604"/>
    </source>
</evidence>
<evidence type="ECO:0000313" key="7">
    <source>
        <dbReference type="Proteomes" id="UP000001542"/>
    </source>
</evidence>
<evidence type="ECO:0000259" key="5">
    <source>
        <dbReference type="PROSITE" id="PS51886"/>
    </source>
</evidence>
<dbReference type="PANTHER" id="PTHR23354:SF62">
    <property type="entry name" value="MUSTARD, ISOFORM V"/>
    <property type="match status" value="1"/>
</dbReference>
<keyword evidence="3" id="KW-0496">Mitochondrion</keyword>
<dbReference type="InParanoid" id="A2G906"/>
<dbReference type="SMART" id="SM00584">
    <property type="entry name" value="TLDc"/>
    <property type="match status" value="1"/>
</dbReference>
<dbReference type="GO" id="GO:0005739">
    <property type="term" value="C:mitochondrion"/>
    <property type="evidence" value="ECO:0007669"/>
    <property type="project" value="UniProtKB-SubCell"/>
</dbReference>
<name>A2G906_TRIV3</name>
<reference evidence="6" key="1">
    <citation type="submission" date="2006-10" db="EMBL/GenBank/DDBJ databases">
        <authorList>
            <person name="Amadeo P."/>
            <person name="Zhao Q."/>
            <person name="Wortman J."/>
            <person name="Fraser-Liggett C."/>
            <person name="Carlton J."/>
        </authorList>
    </citation>
    <scope>NUCLEOTIDE SEQUENCE</scope>
    <source>
        <strain evidence="6">G3</strain>
    </source>
</reference>
<comment type="subcellular location">
    <subcellularLocation>
        <location evidence="1">Mitochondrion</location>
    </subcellularLocation>
</comment>
<dbReference type="STRING" id="5722.A2G906"/>
<dbReference type="PANTHER" id="PTHR23354">
    <property type="entry name" value="NUCLEOLAR PROTEIN 7/ESTROGEN RECEPTOR COACTIVATOR-RELATED"/>
    <property type="match status" value="1"/>
</dbReference>
<gene>
    <name evidence="6" type="ORF">TVAG_127740</name>
</gene>
<dbReference type="Pfam" id="PF07534">
    <property type="entry name" value="TLD"/>
    <property type="match status" value="1"/>
</dbReference>
<evidence type="ECO:0000256" key="3">
    <source>
        <dbReference type="ARBA" id="ARBA00023128"/>
    </source>
</evidence>
<proteinExistence type="inferred from homology"/>
<sequence length="340" mass="38846">MEIDGVVYGDGNEQEEKKISGLFDIDNHQDCPCYAYYTESTLIFEFAAELFDKKPLYHINLLGIIDSSIIPHFSHQNVQNIEEIEADYAAAILIIDFLEDIHDKKSLKTACFTGMRKDLINLREGFILISDLIQKSFNYRIPDISSMNASNKNNDFKKKQYNTFRLIGRSMIFNTYEIDIIRYALPYRERFCTWKLLYSANEDGVSLTSLFSKARKKLHLMLFLIADDQTKYGAFLTQGLKIENEYYGSGEMFVFTAKPYLTLYKWSGKNYNFTTATKTGISIGTGPNGAAIFIGEALEYGFSDPSTTFDSPSLTTAPKVKILNAELWEVRNQNIQAENL</sequence>
<dbReference type="AlphaFoldDB" id="A2G906"/>
<comment type="similarity">
    <text evidence="2">Belongs to the OXR1 family.</text>
</comment>
<dbReference type="EMBL" id="DS114670">
    <property type="protein sequence ID" value="EAX86361.1"/>
    <property type="molecule type" value="Genomic_DNA"/>
</dbReference>
<protein>
    <recommendedName>
        <fullName evidence="4">Oxidation resistance protein 1</fullName>
    </recommendedName>
</protein>
<evidence type="ECO:0000256" key="1">
    <source>
        <dbReference type="ARBA" id="ARBA00004173"/>
    </source>
</evidence>
<dbReference type="OrthoDB" id="26679at2759"/>
<dbReference type="VEuPathDB" id="TrichDB:TVAGG3_0015420"/>
<organism evidence="6 7">
    <name type="scientific">Trichomonas vaginalis (strain ATCC PRA-98 / G3)</name>
    <dbReference type="NCBI Taxonomy" id="412133"/>
    <lineage>
        <taxon>Eukaryota</taxon>
        <taxon>Metamonada</taxon>
        <taxon>Parabasalia</taxon>
        <taxon>Trichomonadida</taxon>
        <taxon>Trichomonadidae</taxon>
        <taxon>Trichomonas</taxon>
    </lineage>
</organism>
<dbReference type="eggNOG" id="KOG2372">
    <property type="taxonomic scope" value="Eukaryota"/>
</dbReference>
<evidence type="ECO:0000256" key="2">
    <source>
        <dbReference type="ARBA" id="ARBA00009540"/>
    </source>
</evidence>
<dbReference type="RefSeq" id="XP_001299291.1">
    <property type="nucleotide sequence ID" value="XM_001299290.1"/>
</dbReference>
<feature type="domain" description="TLDc" evidence="5">
    <location>
        <begin position="171"/>
        <end position="331"/>
    </location>
</feature>
<dbReference type="KEGG" id="tva:4744005"/>
<dbReference type="SMR" id="A2G906"/>
<dbReference type="PROSITE" id="PS51886">
    <property type="entry name" value="TLDC"/>
    <property type="match status" value="1"/>
</dbReference>
<dbReference type="VEuPathDB" id="TrichDB:TVAG_127740"/>
<dbReference type="InterPro" id="IPR006571">
    <property type="entry name" value="TLDc_dom"/>
</dbReference>
<evidence type="ECO:0000313" key="6">
    <source>
        <dbReference type="EMBL" id="EAX86361.1"/>
    </source>
</evidence>
<keyword evidence="7" id="KW-1185">Reference proteome</keyword>
<accession>A2G906</accession>
<reference evidence="6" key="2">
    <citation type="journal article" date="2007" name="Science">
        <title>Draft genome sequence of the sexually transmitted pathogen Trichomonas vaginalis.</title>
        <authorList>
            <person name="Carlton J.M."/>
            <person name="Hirt R.P."/>
            <person name="Silva J.C."/>
            <person name="Delcher A.L."/>
            <person name="Schatz M."/>
            <person name="Zhao Q."/>
            <person name="Wortman J.R."/>
            <person name="Bidwell S.L."/>
            <person name="Alsmark U.C.M."/>
            <person name="Besteiro S."/>
            <person name="Sicheritz-Ponten T."/>
            <person name="Noel C.J."/>
            <person name="Dacks J.B."/>
            <person name="Foster P.G."/>
            <person name="Simillion C."/>
            <person name="Van de Peer Y."/>
            <person name="Miranda-Saavedra D."/>
            <person name="Barton G.J."/>
            <person name="Westrop G.D."/>
            <person name="Mueller S."/>
            <person name="Dessi D."/>
            <person name="Fiori P.L."/>
            <person name="Ren Q."/>
            <person name="Paulsen I."/>
            <person name="Zhang H."/>
            <person name="Bastida-Corcuera F.D."/>
            <person name="Simoes-Barbosa A."/>
            <person name="Brown M.T."/>
            <person name="Hayes R.D."/>
            <person name="Mukherjee M."/>
            <person name="Okumura C.Y."/>
            <person name="Schneider R."/>
            <person name="Smith A.J."/>
            <person name="Vanacova S."/>
            <person name="Villalvazo M."/>
            <person name="Haas B.J."/>
            <person name="Pertea M."/>
            <person name="Feldblyum T.V."/>
            <person name="Utterback T.R."/>
            <person name="Shu C.L."/>
            <person name="Osoegawa K."/>
            <person name="de Jong P.J."/>
            <person name="Hrdy I."/>
            <person name="Horvathova L."/>
            <person name="Zubacova Z."/>
            <person name="Dolezal P."/>
            <person name="Malik S.B."/>
            <person name="Logsdon J.M. Jr."/>
            <person name="Henze K."/>
            <person name="Gupta A."/>
            <person name="Wang C.C."/>
            <person name="Dunne R.L."/>
            <person name="Upcroft J.A."/>
            <person name="Upcroft P."/>
            <person name="White O."/>
            <person name="Salzberg S.L."/>
            <person name="Tang P."/>
            <person name="Chiu C.-H."/>
            <person name="Lee Y.-S."/>
            <person name="Embley T.M."/>
            <person name="Coombs G.H."/>
            <person name="Mottram J.C."/>
            <person name="Tachezy J."/>
            <person name="Fraser-Liggett C.M."/>
            <person name="Johnson P.J."/>
        </authorList>
    </citation>
    <scope>NUCLEOTIDE SEQUENCE [LARGE SCALE GENOMIC DNA]</scope>
    <source>
        <strain evidence="6">G3</strain>
    </source>
</reference>
<dbReference type="Proteomes" id="UP000001542">
    <property type="component" value="Unassembled WGS sequence"/>
</dbReference>